<dbReference type="OMA" id="RHWKPNA"/>
<dbReference type="InterPro" id="IPR022052">
    <property type="entry name" value="Histone-bd_RBBP4-like_N"/>
</dbReference>
<dbReference type="InterPro" id="IPR015943">
    <property type="entry name" value="WD40/YVTN_repeat-like_dom_sf"/>
</dbReference>
<dbReference type="Gramene" id="EME29763">
    <property type="protein sequence ID" value="EME29763"/>
    <property type="gene ID" value="Gasu_27670"/>
</dbReference>
<dbReference type="eggNOG" id="KOG0302">
    <property type="taxonomic scope" value="Eukaryota"/>
</dbReference>
<dbReference type="Gene3D" id="2.130.10.10">
    <property type="entry name" value="YVTN repeat-like/Quinoprotein amine dehydrogenase"/>
    <property type="match status" value="1"/>
</dbReference>
<evidence type="ECO:0000313" key="5">
    <source>
        <dbReference type="EMBL" id="EME29763.1"/>
    </source>
</evidence>
<dbReference type="OrthoDB" id="2161379at2759"/>
<gene>
    <name evidence="5" type="ORF">Gasu_27670</name>
</gene>
<organism evidence="5 6">
    <name type="scientific">Galdieria sulphuraria</name>
    <name type="common">Red alga</name>
    <dbReference type="NCBI Taxonomy" id="130081"/>
    <lineage>
        <taxon>Eukaryota</taxon>
        <taxon>Rhodophyta</taxon>
        <taxon>Bangiophyceae</taxon>
        <taxon>Galdieriales</taxon>
        <taxon>Galdieriaceae</taxon>
        <taxon>Galdieria</taxon>
    </lineage>
</organism>
<dbReference type="AlphaFoldDB" id="M2Y1G4"/>
<dbReference type="SMART" id="SM00320">
    <property type="entry name" value="WD40"/>
    <property type="match status" value="4"/>
</dbReference>
<dbReference type="KEGG" id="gsl:Gasu_27670"/>
<dbReference type="PROSITE" id="PS50082">
    <property type="entry name" value="WD_REPEATS_2"/>
    <property type="match status" value="3"/>
</dbReference>
<dbReference type="InterPro" id="IPR036322">
    <property type="entry name" value="WD40_repeat_dom_sf"/>
</dbReference>
<accession>M2Y1G4</accession>
<proteinExistence type="predicted"/>
<dbReference type="SUPFAM" id="SSF50978">
    <property type="entry name" value="WD40 repeat-like"/>
    <property type="match status" value="1"/>
</dbReference>
<evidence type="ECO:0000256" key="3">
    <source>
        <dbReference type="PROSITE-ProRule" id="PRU00221"/>
    </source>
</evidence>
<dbReference type="InterPro" id="IPR051972">
    <property type="entry name" value="Glutamate-rich_WD_repeat"/>
</dbReference>
<evidence type="ECO:0000256" key="2">
    <source>
        <dbReference type="ARBA" id="ARBA00022737"/>
    </source>
</evidence>
<dbReference type="PANTHER" id="PTHR45903:SF1">
    <property type="entry name" value="GLUTAMATE-RICH WD REPEAT-CONTAINING PROTEIN 1"/>
    <property type="match status" value="1"/>
</dbReference>
<feature type="domain" description="Histone-binding protein RBBP4-like N-terminal" evidence="4">
    <location>
        <begin position="22"/>
        <end position="87"/>
    </location>
</feature>
<dbReference type="RefSeq" id="XP_005706283.1">
    <property type="nucleotide sequence ID" value="XM_005706226.1"/>
</dbReference>
<feature type="repeat" description="WD" evidence="3">
    <location>
        <begin position="320"/>
        <end position="355"/>
    </location>
</feature>
<feature type="repeat" description="WD" evidence="3">
    <location>
        <begin position="222"/>
        <end position="257"/>
    </location>
</feature>
<dbReference type="PROSITE" id="PS50294">
    <property type="entry name" value="WD_REPEATS_REGION"/>
    <property type="match status" value="3"/>
</dbReference>
<evidence type="ECO:0000259" key="4">
    <source>
        <dbReference type="Pfam" id="PF12265"/>
    </source>
</evidence>
<evidence type="ECO:0000313" key="6">
    <source>
        <dbReference type="Proteomes" id="UP000030680"/>
    </source>
</evidence>
<dbReference type="PANTHER" id="PTHR45903">
    <property type="entry name" value="GLUTAMATE-RICH WD REPEAT-CONTAINING PROTEIN 1"/>
    <property type="match status" value="1"/>
</dbReference>
<keyword evidence="2" id="KW-0677">Repeat</keyword>
<name>M2Y1G4_GALSU</name>
<dbReference type="InterPro" id="IPR001680">
    <property type="entry name" value="WD40_rpt"/>
</dbReference>
<dbReference type="GO" id="GO:0042254">
    <property type="term" value="P:ribosome biogenesis"/>
    <property type="evidence" value="ECO:0007669"/>
    <property type="project" value="TreeGrafter"/>
</dbReference>
<dbReference type="GO" id="GO:0005730">
    <property type="term" value="C:nucleolus"/>
    <property type="evidence" value="ECO:0007669"/>
    <property type="project" value="TreeGrafter"/>
</dbReference>
<sequence>MGKRKQAKSPAKAKSLVEETAEENLTYDPSTYDFFFELDSEWPCLTFDFLSGESNAQTTQPFSVGFLSGTQADKPHKNQILFAKISNIFKRRPKTESESDESDDEDEQEPHFYSYTHKHRGTVNRIRVAPQQEASLAALWSDTGVFEFIQYGSLSALESSDRKGDLIQLLQNYEDPMGEGFSISWSPLSFGHLVCGNCVGNIRWWLPSSETGSSFVVNTQPFEGHQNSVEDLQWSPVEPTVFVSSSVDQSIRFWDTRLGKHCALVMERAHASDINVLSWNPIDTHLLVSGGDEGIFQVWDLRTLSTEQGSQNPTSPVAKFDFHKSPIVAIEWSPFESSSLVCAAADGRISFWDLSLEADQDEESEQAMNLDEKWKDVPPQLLFLHEGQKDPKDVHWHPQIPSFTMSTGFNGFHIFKPENI</sequence>
<keyword evidence="6" id="KW-1185">Reference proteome</keyword>
<feature type="repeat" description="WD" evidence="3">
    <location>
        <begin position="267"/>
        <end position="309"/>
    </location>
</feature>
<dbReference type="GeneID" id="17088535"/>
<keyword evidence="1 3" id="KW-0853">WD repeat</keyword>
<reference evidence="6" key="1">
    <citation type="journal article" date="2013" name="Science">
        <title>Gene transfer from bacteria and archaea facilitated evolution of an extremophilic eukaryote.</title>
        <authorList>
            <person name="Schonknecht G."/>
            <person name="Chen W.H."/>
            <person name="Ternes C.M."/>
            <person name="Barbier G.G."/>
            <person name="Shrestha R.P."/>
            <person name="Stanke M."/>
            <person name="Brautigam A."/>
            <person name="Baker B.J."/>
            <person name="Banfield J.F."/>
            <person name="Garavito R.M."/>
            <person name="Carr K."/>
            <person name="Wilkerson C."/>
            <person name="Rensing S.A."/>
            <person name="Gagneul D."/>
            <person name="Dickenson N.E."/>
            <person name="Oesterhelt C."/>
            <person name="Lercher M.J."/>
            <person name="Weber A.P."/>
        </authorList>
    </citation>
    <scope>NUCLEOTIDE SEQUENCE [LARGE SCALE GENOMIC DNA]</scope>
    <source>
        <strain evidence="6">074W</strain>
    </source>
</reference>
<dbReference type="Proteomes" id="UP000030680">
    <property type="component" value="Unassembled WGS sequence"/>
</dbReference>
<evidence type="ECO:0000256" key="1">
    <source>
        <dbReference type="ARBA" id="ARBA00022574"/>
    </source>
</evidence>
<dbReference type="EMBL" id="KB454505">
    <property type="protein sequence ID" value="EME29763.1"/>
    <property type="molecule type" value="Genomic_DNA"/>
</dbReference>
<dbReference type="Pfam" id="PF00400">
    <property type="entry name" value="WD40"/>
    <property type="match status" value="3"/>
</dbReference>
<dbReference type="STRING" id="130081.M2Y1G4"/>
<protein>
    <submittedName>
        <fullName evidence="5">Transducin family protein / WD-40 repeat family protein</fullName>
    </submittedName>
</protein>
<dbReference type="Pfam" id="PF12265">
    <property type="entry name" value="CAF1C_H4-bd"/>
    <property type="match status" value="1"/>
</dbReference>